<dbReference type="AlphaFoldDB" id="A0A418WUQ3"/>
<dbReference type="SUPFAM" id="SSF52540">
    <property type="entry name" value="P-loop containing nucleoside triphosphate hydrolases"/>
    <property type="match status" value="1"/>
</dbReference>
<dbReference type="PANTHER" id="PTHR43384:SF4">
    <property type="entry name" value="CELLULOSE BIOSYNTHESIS PROTEIN BCSQ-RELATED"/>
    <property type="match status" value="1"/>
</dbReference>
<evidence type="ECO:0000256" key="1">
    <source>
        <dbReference type="ARBA" id="ARBA00022741"/>
    </source>
</evidence>
<evidence type="ECO:0000313" key="5">
    <source>
        <dbReference type="Proteomes" id="UP000284605"/>
    </source>
</evidence>
<dbReference type="Proteomes" id="UP000284605">
    <property type="component" value="Unassembled WGS sequence"/>
</dbReference>
<name>A0A418WUQ3_9PROT</name>
<comment type="caution">
    <text evidence="4">The sequence shown here is derived from an EMBL/GenBank/DDBJ whole genome shotgun (WGS) entry which is preliminary data.</text>
</comment>
<dbReference type="Pfam" id="PF01656">
    <property type="entry name" value="CbiA"/>
    <property type="match status" value="1"/>
</dbReference>
<evidence type="ECO:0000259" key="3">
    <source>
        <dbReference type="Pfam" id="PF01656"/>
    </source>
</evidence>
<dbReference type="EMBL" id="QYUK01000008">
    <property type="protein sequence ID" value="RJF94936.1"/>
    <property type="molecule type" value="Genomic_DNA"/>
</dbReference>
<dbReference type="GO" id="GO:0051782">
    <property type="term" value="P:negative regulation of cell division"/>
    <property type="evidence" value="ECO:0007669"/>
    <property type="project" value="TreeGrafter"/>
</dbReference>
<protein>
    <submittedName>
        <fullName evidence="4">Cobyrinic acid a,c-diamide synthase</fullName>
    </submittedName>
</protein>
<dbReference type="GO" id="GO:0009898">
    <property type="term" value="C:cytoplasmic side of plasma membrane"/>
    <property type="evidence" value="ECO:0007669"/>
    <property type="project" value="TreeGrafter"/>
</dbReference>
<dbReference type="InterPro" id="IPR050625">
    <property type="entry name" value="ParA/MinD_ATPase"/>
</dbReference>
<dbReference type="PIRSF" id="PIRSF003092">
    <property type="entry name" value="MinD"/>
    <property type="match status" value="1"/>
</dbReference>
<dbReference type="GO" id="GO:0005829">
    <property type="term" value="C:cytosol"/>
    <property type="evidence" value="ECO:0007669"/>
    <property type="project" value="TreeGrafter"/>
</dbReference>
<dbReference type="GO" id="GO:0016887">
    <property type="term" value="F:ATP hydrolysis activity"/>
    <property type="evidence" value="ECO:0007669"/>
    <property type="project" value="TreeGrafter"/>
</dbReference>
<dbReference type="Gene3D" id="3.40.50.300">
    <property type="entry name" value="P-loop containing nucleotide triphosphate hydrolases"/>
    <property type="match status" value="1"/>
</dbReference>
<dbReference type="GO" id="GO:0005524">
    <property type="term" value="F:ATP binding"/>
    <property type="evidence" value="ECO:0007669"/>
    <property type="project" value="UniProtKB-KW"/>
</dbReference>
<dbReference type="InterPro" id="IPR002586">
    <property type="entry name" value="CobQ/CobB/MinD/ParA_Nub-bd_dom"/>
</dbReference>
<feature type="domain" description="CobQ/CobB/MinD/ParA nucleotide binding" evidence="3">
    <location>
        <begin position="19"/>
        <end position="236"/>
    </location>
</feature>
<keyword evidence="2" id="KW-0067">ATP-binding</keyword>
<evidence type="ECO:0000313" key="4">
    <source>
        <dbReference type="EMBL" id="RJF94936.1"/>
    </source>
</evidence>
<organism evidence="4 5">
    <name type="scientific">Oleomonas cavernae</name>
    <dbReference type="NCBI Taxonomy" id="2320859"/>
    <lineage>
        <taxon>Bacteria</taxon>
        <taxon>Pseudomonadati</taxon>
        <taxon>Pseudomonadota</taxon>
        <taxon>Alphaproteobacteria</taxon>
        <taxon>Acetobacterales</taxon>
        <taxon>Acetobacteraceae</taxon>
        <taxon>Oleomonas</taxon>
    </lineage>
</organism>
<proteinExistence type="predicted"/>
<keyword evidence="1" id="KW-0547">Nucleotide-binding</keyword>
<evidence type="ECO:0000256" key="2">
    <source>
        <dbReference type="ARBA" id="ARBA00022840"/>
    </source>
</evidence>
<dbReference type="InterPro" id="IPR027417">
    <property type="entry name" value="P-loop_NTPase"/>
</dbReference>
<dbReference type="OrthoDB" id="9816297at2"/>
<dbReference type="InterPro" id="IPR025501">
    <property type="entry name" value="MinD_FleN"/>
</dbReference>
<sequence>MARAPASLNARRNEARRIVAVASGKGGVGKTWLAITLSHALARQGKRVLLFDGDLGLANVDIQLGLMPEHDLGAVIAHGTDLDVAVTPVAATGFDVVAGKSGSGQLSSLSRQEVTGLRQGIIDLAPRYDHVVVDIGAGIDATQLILASAGGPALVVVTDEPTSLTDAYAFIKVASRLSPRPDLKVVVNMATTRAEGERTYATLRRACESFLKFSPPLAGIVRRDAKVKDAIRHQVPLLTRHPNADAARDVEALAAGLAPPP</sequence>
<accession>A0A418WUQ3</accession>
<keyword evidence="5" id="KW-1185">Reference proteome</keyword>
<reference evidence="4 5" key="1">
    <citation type="submission" date="2018-09" db="EMBL/GenBank/DDBJ databases">
        <authorList>
            <person name="Zhu H."/>
        </authorList>
    </citation>
    <scope>NUCLEOTIDE SEQUENCE [LARGE SCALE GENOMIC DNA]</scope>
    <source>
        <strain evidence="4 5">K1W22B-8</strain>
    </source>
</reference>
<dbReference type="PANTHER" id="PTHR43384">
    <property type="entry name" value="SEPTUM SITE-DETERMINING PROTEIN MIND HOMOLOG, CHLOROPLASTIC-RELATED"/>
    <property type="match status" value="1"/>
</dbReference>
<gene>
    <name evidence="4" type="ORF">D3874_01920</name>
</gene>